<feature type="transmembrane region" description="Helical" evidence="9">
    <location>
        <begin position="199"/>
        <end position="217"/>
    </location>
</feature>
<keyword evidence="2" id="KW-1003">Cell membrane</keyword>
<dbReference type="PANTHER" id="PTHR33908">
    <property type="entry name" value="MANNOSYLTRANSFERASE YKCB-RELATED"/>
    <property type="match status" value="1"/>
</dbReference>
<sequence>MADQSTSRRHAAGRDDEPPTLVVKRGVRAEDHTQIMRYTPTGTTLLPRVKDAPPPPEEPTATHAPGLRIPGWKQLLLFLVPAVVSFAVGWQGVGQRKLWNDEYATYHAATLSWDDLVKLLDNVDRVLGLYYVLMHGWISFAGDSIEMLRLPSVVVMAFGAGFVALIGQRLLDSNAGLVAGLVFAVIPTVTRYSQEARSYAFAVAFAALATWLLLVALERPVWGFWLLYAVAVGLTAAFHLISVLILFPHILLTWFRYQRSERDVRLWKSLGALALIAAFAMPMAYAGSGQSDAIGWIKADQRAVMQFPGDLFGSNPAAIALLVLGLLAVLALLLAKRGKLAVVFLVWTLLPPVFTFVTHPLLNAFLFRYLLFTLIGWALLVAAGIYGIVRLMTSRSWPQLPIAALVIAAMVLVTLPAQHALRESVLPGESDFAAAAQTVGAGSKAEDGIAYAGNVRALRRAMEYEMRSDTTAWPADIFEVRTAAERGDFGAEECAETAPCVGKRNRIWLVNTSKGDDPWVGMKAERSDTLRRMFTVSEHWNHQEIHIYLLVRRTPAK</sequence>
<accession>A0ABQ4CEY8</accession>
<proteinExistence type="predicted"/>
<dbReference type="Pfam" id="PF13231">
    <property type="entry name" value="PMT_2"/>
    <property type="match status" value="1"/>
</dbReference>
<feature type="transmembrane region" description="Helical" evidence="9">
    <location>
        <begin position="148"/>
        <end position="167"/>
    </location>
</feature>
<keyword evidence="7 9" id="KW-0472">Membrane</keyword>
<evidence type="ECO:0000256" key="5">
    <source>
        <dbReference type="ARBA" id="ARBA00022692"/>
    </source>
</evidence>
<evidence type="ECO:0000256" key="4">
    <source>
        <dbReference type="ARBA" id="ARBA00022679"/>
    </source>
</evidence>
<dbReference type="InterPro" id="IPR050297">
    <property type="entry name" value="LipidA_mod_glycosyltrf_83"/>
</dbReference>
<feature type="transmembrane region" description="Helical" evidence="9">
    <location>
        <begin position="266"/>
        <end position="286"/>
    </location>
</feature>
<keyword evidence="5 9" id="KW-0812">Transmembrane</keyword>
<evidence type="ECO:0000313" key="12">
    <source>
        <dbReference type="Proteomes" id="UP000624325"/>
    </source>
</evidence>
<reference evidence="11 12" key="1">
    <citation type="submission" date="2021-01" db="EMBL/GenBank/DDBJ databases">
        <title>Whole genome shotgun sequence of Asanoa iriomotensis NBRC 100142.</title>
        <authorList>
            <person name="Komaki H."/>
            <person name="Tamura T."/>
        </authorList>
    </citation>
    <scope>NUCLEOTIDE SEQUENCE [LARGE SCALE GENOMIC DNA]</scope>
    <source>
        <strain evidence="11 12">NBRC 100142</strain>
    </source>
</reference>
<feature type="transmembrane region" description="Helical" evidence="9">
    <location>
        <begin position="75"/>
        <end position="93"/>
    </location>
</feature>
<dbReference type="PANTHER" id="PTHR33908:SF11">
    <property type="entry name" value="MEMBRANE PROTEIN"/>
    <property type="match status" value="1"/>
</dbReference>
<keyword evidence="4" id="KW-0808">Transferase</keyword>
<feature type="domain" description="Glycosyltransferase RgtA/B/C/D-like" evidence="10">
    <location>
        <begin position="137"/>
        <end position="282"/>
    </location>
</feature>
<keyword evidence="6 9" id="KW-1133">Transmembrane helix</keyword>
<evidence type="ECO:0000256" key="6">
    <source>
        <dbReference type="ARBA" id="ARBA00022989"/>
    </source>
</evidence>
<evidence type="ECO:0000256" key="7">
    <source>
        <dbReference type="ARBA" id="ARBA00023136"/>
    </source>
</evidence>
<feature type="transmembrane region" description="Helical" evidence="9">
    <location>
        <begin position="223"/>
        <end position="254"/>
    </location>
</feature>
<evidence type="ECO:0000259" key="10">
    <source>
        <dbReference type="Pfam" id="PF13231"/>
    </source>
</evidence>
<feature type="transmembrane region" description="Helical" evidence="9">
    <location>
        <begin position="317"/>
        <end position="335"/>
    </location>
</feature>
<feature type="region of interest" description="Disordered" evidence="8">
    <location>
        <begin position="44"/>
        <end position="65"/>
    </location>
</feature>
<feature type="transmembrane region" description="Helical" evidence="9">
    <location>
        <begin position="342"/>
        <end position="361"/>
    </location>
</feature>
<name>A0ABQ4CEY8_9ACTN</name>
<feature type="transmembrane region" description="Helical" evidence="9">
    <location>
        <begin position="367"/>
        <end position="388"/>
    </location>
</feature>
<organism evidence="11 12">
    <name type="scientific">Asanoa iriomotensis</name>
    <dbReference type="NCBI Taxonomy" id="234613"/>
    <lineage>
        <taxon>Bacteria</taxon>
        <taxon>Bacillati</taxon>
        <taxon>Actinomycetota</taxon>
        <taxon>Actinomycetes</taxon>
        <taxon>Micromonosporales</taxon>
        <taxon>Micromonosporaceae</taxon>
        <taxon>Asanoa</taxon>
    </lineage>
</organism>
<feature type="region of interest" description="Disordered" evidence="8">
    <location>
        <begin position="1"/>
        <end position="21"/>
    </location>
</feature>
<dbReference type="RefSeq" id="WP_203708157.1">
    <property type="nucleotide sequence ID" value="NZ_BAAALU010000034.1"/>
</dbReference>
<evidence type="ECO:0000256" key="9">
    <source>
        <dbReference type="SAM" id="Phobius"/>
    </source>
</evidence>
<dbReference type="EMBL" id="BONC01000100">
    <property type="protein sequence ID" value="GIF61339.1"/>
    <property type="molecule type" value="Genomic_DNA"/>
</dbReference>
<comment type="caution">
    <text evidence="11">The sequence shown here is derived from an EMBL/GenBank/DDBJ whole genome shotgun (WGS) entry which is preliminary data.</text>
</comment>
<gene>
    <name evidence="11" type="ORF">Air01nite_74340</name>
</gene>
<keyword evidence="12" id="KW-1185">Reference proteome</keyword>
<dbReference type="InterPro" id="IPR038731">
    <property type="entry name" value="RgtA/B/C-like"/>
</dbReference>
<evidence type="ECO:0000313" key="11">
    <source>
        <dbReference type="EMBL" id="GIF61339.1"/>
    </source>
</evidence>
<evidence type="ECO:0000256" key="3">
    <source>
        <dbReference type="ARBA" id="ARBA00022676"/>
    </source>
</evidence>
<evidence type="ECO:0000256" key="8">
    <source>
        <dbReference type="SAM" id="MobiDB-lite"/>
    </source>
</evidence>
<comment type="subcellular location">
    <subcellularLocation>
        <location evidence="1">Cell membrane</location>
        <topology evidence="1">Multi-pass membrane protein</topology>
    </subcellularLocation>
</comment>
<protein>
    <recommendedName>
        <fullName evidence="10">Glycosyltransferase RgtA/B/C/D-like domain-containing protein</fullName>
    </recommendedName>
</protein>
<feature type="transmembrane region" description="Helical" evidence="9">
    <location>
        <begin position="400"/>
        <end position="417"/>
    </location>
</feature>
<evidence type="ECO:0000256" key="2">
    <source>
        <dbReference type="ARBA" id="ARBA00022475"/>
    </source>
</evidence>
<evidence type="ECO:0000256" key="1">
    <source>
        <dbReference type="ARBA" id="ARBA00004651"/>
    </source>
</evidence>
<keyword evidence="3" id="KW-0328">Glycosyltransferase</keyword>
<dbReference type="Proteomes" id="UP000624325">
    <property type="component" value="Unassembled WGS sequence"/>
</dbReference>